<evidence type="ECO:0000259" key="3">
    <source>
        <dbReference type="PROSITE" id="PS50213"/>
    </source>
</evidence>
<dbReference type="PROSITE" id="PS50213">
    <property type="entry name" value="FAS1"/>
    <property type="match status" value="3"/>
</dbReference>
<dbReference type="InterPro" id="IPR036378">
    <property type="entry name" value="FAS1_dom_sf"/>
</dbReference>
<dbReference type="InterPro" id="IPR050904">
    <property type="entry name" value="Adhesion/Biosynth-related"/>
</dbReference>
<protein>
    <recommendedName>
        <fullName evidence="3">FAS1 domain-containing protein</fullName>
    </recommendedName>
</protein>
<name>A0A8S1J127_9CHLO</name>
<dbReference type="Proteomes" id="UP000708148">
    <property type="component" value="Unassembled WGS sequence"/>
</dbReference>
<dbReference type="SUPFAM" id="SSF82153">
    <property type="entry name" value="FAS1 domain"/>
    <property type="match status" value="3"/>
</dbReference>
<feature type="region of interest" description="Disordered" evidence="1">
    <location>
        <begin position="335"/>
        <end position="358"/>
    </location>
</feature>
<keyword evidence="5" id="KW-1185">Reference proteome</keyword>
<dbReference type="EMBL" id="CAJHUC010000630">
    <property type="protein sequence ID" value="CAD7697230.1"/>
    <property type="molecule type" value="Genomic_DNA"/>
</dbReference>
<feature type="domain" description="FAS1" evidence="3">
    <location>
        <begin position="183"/>
        <end position="329"/>
    </location>
</feature>
<dbReference type="Pfam" id="PF02469">
    <property type="entry name" value="Fasciclin"/>
    <property type="match status" value="3"/>
</dbReference>
<organism evidence="4 5">
    <name type="scientific">Ostreobium quekettii</name>
    <dbReference type="NCBI Taxonomy" id="121088"/>
    <lineage>
        <taxon>Eukaryota</taxon>
        <taxon>Viridiplantae</taxon>
        <taxon>Chlorophyta</taxon>
        <taxon>core chlorophytes</taxon>
        <taxon>Ulvophyceae</taxon>
        <taxon>TCBD clade</taxon>
        <taxon>Bryopsidales</taxon>
        <taxon>Ostreobineae</taxon>
        <taxon>Ostreobiaceae</taxon>
        <taxon>Ostreobium</taxon>
    </lineage>
</organism>
<feature type="chain" id="PRO_5035947589" description="FAS1 domain-containing protein" evidence="2">
    <location>
        <begin position="21"/>
        <end position="419"/>
    </location>
</feature>
<dbReference type="PANTHER" id="PTHR10900:SF77">
    <property type="entry name" value="FI19380P1"/>
    <property type="match status" value="1"/>
</dbReference>
<dbReference type="SMART" id="SM00554">
    <property type="entry name" value="FAS1"/>
    <property type="match status" value="2"/>
</dbReference>
<comment type="caution">
    <text evidence="4">The sequence shown here is derived from an EMBL/GenBank/DDBJ whole genome shotgun (WGS) entry which is preliminary data.</text>
</comment>
<evidence type="ECO:0000256" key="1">
    <source>
        <dbReference type="SAM" id="MobiDB-lite"/>
    </source>
</evidence>
<sequence length="419" mass="41914">MGRSILLPVLAALLLIGARAQDCTPLEDAASGAGLTTLLAALEATGLLGTVAEANNVTILAPSDAAFDAAVAALGITIDDLTNNDELLTEVLLYHVLTSQLFASELADGESYPTLLGNDSSCGVSTVGASVDGGEVTVVGGVTNASVVDTDFETCPGILHVVDFVLLPCPLGREPGDEPPIAVCPGLAEAAEEAGLTTFLAALAEAGLTDFLSGLNSSTVFCPTNAAFEAAVASLGITIDDLLSNQELLEEVLLYHVLETTVLSGDIVYGVDTETLLGANDSSCGVSTLAFEISDDGGVAVSGGASAATVLTPDVEICSGVLHVIDDVLLPCPSAPPPTAGPSPAPTPSATPPPPQCPSLTEAADEAGLTTLLAAIDAAGLTDALSTAPSYTIFAPTNEAFEAAVASLGITIDDLTNNI</sequence>
<gene>
    <name evidence="4" type="ORF">OSTQU699_LOCUS2591</name>
</gene>
<keyword evidence="2" id="KW-0732">Signal</keyword>
<dbReference type="InterPro" id="IPR000782">
    <property type="entry name" value="FAS1_domain"/>
</dbReference>
<evidence type="ECO:0000313" key="4">
    <source>
        <dbReference type="EMBL" id="CAD7697230.1"/>
    </source>
</evidence>
<dbReference type="PANTHER" id="PTHR10900">
    <property type="entry name" value="PERIOSTIN-RELATED"/>
    <property type="match status" value="1"/>
</dbReference>
<feature type="signal peptide" evidence="2">
    <location>
        <begin position="1"/>
        <end position="20"/>
    </location>
</feature>
<dbReference type="GO" id="GO:0005615">
    <property type="term" value="C:extracellular space"/>
    <property type="evidence" value="ECO:0007669"/>
    <property type="project" value="TreeGrafter"/>
</dbReference>
<reference evidence="4" key="1">
    <citation type="submission" date="2020-12" db="EMBL/GenBank/DDBJ databases">
        <authorList>
            <person name="Iha C."/>
        </authorList>
    </citation>
    <scope>NUCLEOTIDE SEQUENCE</scope>
</reference>
<dbReference type="Gene3D" id="2.30.180.10">
    <property type="entry name" value="FAS1 domain"/>
    <property type="match status" value="3"/>
</dbReference>
<evidence type="ECO:0000313" key="5">
    <source>
        <dbReference type="Proteomes" id="UP000708148"/>
    </source>
</evidence>
<dbReference type="AlphaFoldDB" id="A0A8S1J127"/>
<dbReference type="OrthoDB" id="540756at2759"/>
<proteinExistence type="predicted"/>
<feature type="domain" description="FAS1" evidence="3">
    <location>
        <begin position="22"/>
        <end position="166"/>
    </location>
</feature>
<feature type="domain" description="FAS1" evidence="3">
    <location>
        <begin position="356"/>
        <end position="419"/>
    </location>
</feature>
<accession>A0A8S1J127</accession>
<feature type="compositionally biased region" description="Pro residues" evidence="1">
    <location>
        <begin position="335"/>
        <end position="357"/>
    </location>
</feature>
<evidence type="ECO:0000256" key="2">
    <source>
        <dbReference type="SAM" id="SignalP"/>
    </source>
</evidence>